<evidence type="ECO:0000256" key="8">
    <source>
        <dbReference type="HAMAP-Rule" id="MF_00265"/>
    </source>
</evidence>
<keyword evidence="2 8" id="KW-1277">Toxin-antitoxin system</keyword>
<dbReference type="RefSeq" id="WP_132290287.1">
    <property type="nucleotide sequence ID" value="NZ_SKBM01000012.1"/>
</dbReference>
<evidence type="ECO:0000256" key="2">
    <source>
        <dbReference type="ARBA" id="ARBA00022649"/>
    </source>
</evidence>
<dbReference type="Gene3D" id="3.40.50.1010">
    <property type="entry name" value="5'-nuclease"/>
    <property type="match status" value="1"/>
</dbReference>
<evidence type="ECO:0000256" key="6">
    <source>
        <dbReference type="ARBA" id="ARBA00022842"/>
    </source>
</evidence>
<dbReference type="EMBL" id="SKBM01000012">
    <property type="protein sequence ID" value="TCZ60906.1"/>
    <property type="molecule type" value="Genomic_DNA"/>
</dbReference>
<keyword evidence="11" id="KW-1185">Reference proteome</keyword>
<evidence type="ECO:0000313" key="10">
    <source>
        <dbReference type="EMBL" id="TCZ60906.1"/>
    </source>
</evidence>
<dbReference type="GO" id="GO:0000287">
    <property type="term" value="F:magnesium ion binding"/>
    <property type="evidence" value="ECO:0007669"/>
    <property type="project" value="UniProtKB-UniRule"/>
</dbReference>
<reference evidence="10 11" key="1">
    <citation type="submission" date="2019-03" db="EMBL/GenBank/DDBJ databases">
        <title>Paracraurococcus aquatilis NE82 genome sequence.</title>
        <authorList>
            <person name="Zhao Y."/>
            <person name="Du Z."/>
        </authorList>
    </citation>
    <scope>NUCLEOTIDE SEQUENCE [LARGE SCALE GENOMIC DNA]</scope>
    <source>
        <strain evidence="10 11">NE82</strain>
    </source>
</reference>
<evidence type="ECO:0000313" key="11">
    <source>
        <dbReference type="Proteomes" id="UP000295023"/>
    </source>
</evidence>
<proteinExistence type="inferred from homology"/>
<dbReference type="InterPro" id="IPR022907">
    <property type="entry name" value="VapC_family"/>
</dbReference>
<name>A0A4R4DKG6_9PROT</name>
<dbReference type="InterPro" id="IPR002716">
    <property type="entry name" value="PIN_dom"/>
</dbReference>
<dbReference type="OrthoDB" id="9796690at2"/>
<dbReference type="PANTHER" id="PTHR33653">
    <property type="entry name" value="RIBONUCLEASE VAPC2"/>
    <property type="match status" value="1"/>
</dbReference>
<dbReference type="GO" id="GO:0090729">
    <property type="term" value="F:toxin activity"/>
    <property type="evidence" value="ECO:0007669"/>
    <property type="project" value="UniProtKB-KW"/>
</dbReference>
<feature type="binding site" evidence="8">
    <location>
        <position position="102"/>
    </location>
    <ligand>
        <name>Mg(2+)</name>
        <dbReference type="ChEBI" id="CHEBI:18420"/>
    </ligand>
</feature>
<dbReference type="Pfam" id="PF01850">
    <property type="entry name" value="PIN"/>
    <property type="match status" value="1"/>
</dbReference>
<comment type="caution">
    <text evidence="10">The sequence shown here is derived from an EMBL/GenBank/DDBJ whole genome shotgun (WGS) entry which is preliminary data.</text>
</comment>
<dbReference type="GO" id="GO:0016787">
    <property type="term" value="F:hydrolase activity"/>
    <property type="evidence" value="ECO:0007669"/>
    <property type="project" value="UniProtKB-KW"/>
</dbReference>
<dbReference type="HAMAP" id="MF_00265">
    <property type="entry name" value="VapC_Nob1"/>
    <property type="match status" value="1"/>
</dbReference>
<dbReference type="EC" id="3.1.-.-" evidence="8"/>
<comment type="similarity">
    <text evidence="7 8">Belongs to the PINc/VapC protein family.</text>
</comment>
<dbReference type="SUPFAM" id="SSF88723">
    <property type="entry name" value="PIN domain-like"/>
    <property type="match status" value="1"/>
</dbReference>
<evidence type="ECO:0000256" key="4">
    <source>
        <dbReference type="ARBA" id="ARBA00022723"/>
    </source>
</evidence>
<evidence type="ECO:0000256" key="7">
    <source>
        <dbReference type="ARBA" id="ARBA00038093"/>
    </source>
</evidence>
<keyword evidence="3 8" id="KW-0540">Nuclease</keyword>
<keyword evidence="6 8" id="KW-0460">Magnesium</keyword>
<dbReference type="InterPro" id="IPR029060">
    <property type="entry name" value="PIN-like_dom_sf"/>
</dbReference>
<accession>A0A4R4DKG6</accession>
<keyword evidence="5 8" id="KW-0378">Hydrolase</keyword>
<evidence type="ECO:0000256" key="1">
    <source>
        <dbReference type="ARBA" id="ARBA00001946"/>
    </source>
</evidence>
<keyword evidence="4 8" id="KW-0479">Metal-binding</keyword>
<comment type="cofactor">
    <cofactor evidence="1 8">
        <name>Mg(2+)</name>
        <dbReference type="ChEBI" id="CHEBI:18420"/>
    </cofactor>
</comment>
<evidence type="ECO:0000256" key="5">
    <source>
        <dbReference type="ARBA" id="ARBA00022801"/>
    </source>
</evidence>
<feature type="binding site" evidence="8">
    <location>
        <position position="6"/>
    </location>
    <ligand>
        <name>Mg(2+)</name>
        <dbReference type="ChEBI" id="CHEBI:18420"/>
    </ligand>
</feature>
<keyword evidence="8" id="KW-0800">Toxin</keyword>
<organism evidence="10 11">
    <name type="scientific">Roseicella aquatilis</name>
    <dbReference type="NCBI Taxonomy" id="2527868"/>
    <lineage>
        <taxon>Bacteria</taxon>
        <taxon>Pseudomonadati</taxon>
        <taxon>Pseudomonadota</taxon>
        <taxon>Alphaproteobacteria</taxon>
        <taxon>Acetobacterales</taxon>
        <taxon>Roseomonadaceae</taxon>
        <taxon>Roseicella</taxon>
    </lineage>
</organism>
<evidence type="ECO:0000256" key="3">
    <source>
        <dbReference type="ARBA" id="ARBA00022722"/>
    </source>
</evidence>
<sequence length="139" mass="15295">MTLLLDSDVCIDLMRGRRREVTAAFRRETAEGPLRICSVTLQELERGVLTSAPDHRDRNRARLDVFLAGPVEVLPFDAADAVAAAPIWASLQAKGVSIGAYDTQIAGQALRRGLTLVTGNRRHFDRIPGLTIETWRESG</sequence>
<dbReference type="InterPro" id="IPR050556">
    <property type="entry name" value="Type_II_TA_system_RNase"/>
</dbReference>
<dbReference type="PANTHER" id="PTHR33653:SF1">
    <property type="entry name" value="RIBONUCLEASE VAPC2"/>
    <property type="match status" value="1"/>
</dbReference>
<protein>
    <recommendedName>
        <fullName evidence="8">Ribonuclease VapC</fullName>
        <shortName evidence="8">RNase VapC</shortName>
        <ecNumber evidence="8">3.1.-.-</ecNumber>
    </recommendedName>
    <alternativeName>
        <fullName evidence="8">Toxin VapC</fullName>
    </alternativeName>
</protein>
<comment type="function">
    <text evidence="8">Toxic component of a toxin-antitoxin (TA) system. An RNase.</text>
</comment>
<gene>
    <name evidence="8" type="primary">vapC</name>
    <name evidence="10" type="ORF">EXY23_14135</name>
</gene>
<evidence type="ECO:0000259" key="9">
    <source>
        <dbReference type="Pfam" id="PF01850"/>
    </source>
</evidence>
<dbReference type="Proteomes" id="UP000295023">
    <property type="component" value="Unassembled WGS sequence"/>
</dbReference>
<dbReference type="GO" id="GO:0004540">
    <property type="term" value="F:RNA nuclease activity"/>
    <property type="evidence" value="ECO:0007669"/>
    <property type="project" value="InterPro"/>
</dbReference>
<dbReference type="AlphaFoldDB" id="A0A4R4DKG6"/>
<feature type="domain" description="PIN" evidence="9">
    <location>
        <begin position="4"/>
        <end position="129"/>
    </location>
</feature>